<dbReference type="InParanoid" id="B3MMX8"/>
<dbReference type="STRING" id="7217.B3MMX8"/>
<proteinExistence type="predicted"/>
<dbReference type="OMA" id="YTDRKAV"/>
<keyword evidence="1" id="KW-0175">Coiled coil</keyword>
<evidence type="ECO:0000256" key="1">
    <source>
        <dbReference type="SAM" id="Coils"/>
    </source>
</evidence>
<dbReference type="OrthoDB" id="7757854at2759"/>
<dbReference type="GO" id="GO:0072687">
    <property type="term" value="C:meiotic spindle"/>
    <property type="evidence" value="ECO:0007669"/>
    <property type="project" value="EnsemblMetazoa"/>
</dbReference>
<dbReference type="PhylomeDB" id="B3MMX8"/>
<gene>
    <name evidence="2" type="primary">Dana\GF15136</name>
    <name evidence="2" type="synonym">dana_GLEANR_15903</name>
    <name evidence="2" type="ORF">GF15136</name>
</gene>
<protein>
    <recommendedName>
        <fullName evidence="4">Augmin complex subunit dgt2</fullName>
    </recommendedName>
</protein>
<accession>B3MMX8</accession>
<dbReference type="FunCoup" id="B3MMX8">
    <property type="interactions" value="16"/>
</dbReference>
<dbReference type="GeneID" id="6497949"/>
<dbReference type="KEGG" id="dan:6497949"/>
<keyword evidence="3" id="KW-1185">Reference proteome</keyword>
<dbReference type="Proteomes" id="UP000007801">
    <property type="component" value="Unassembled WGS sequence"/>
</dbReference>
<dbReference type="HOGENOM" id="CLU_1200930_0_0_1"/>
<dbReference type="GO" id="GO:0008017">
    <property type="term" value="F:microtubule binding"/>
    <property type="evidence" value="ECO:0007669"/>
    <property type="project" value="EnsemblMetazoa"/>
</dbReference>
<dbReference type="CTD" id="34610"/>
<feature type="coiled-coil region" evidence="1">
    <location>
        <begin position="132"/>
        <end position="159"/>
    </location>
</feature>
<organism evidence="2 3">
    <name type="scientific">Drosophila ananassae</name>
    <name type="common">Fruit fly</name>
    <dbReference type="NCBI Taxonomy" id="7217"/>
    <lineage>
        <taxon>Eukaryota</taxon>
        <taxon>Metazoa</taxon>
        <taxon>Ecdysozoa</taxon>
        <taxon>Arthropoda</taxon>
        <taxon>Hexapoda</taxon>
        <taxon>Insecta</taxon>
        <taxon>Pterygota</taxon>
        <taxon>Neoptera</taxon>
        <taxon>Endopterygota</taxon>
        <taxon>Diptera</taxon>
        <taxon>Brachycera</taxon>
        <taxon>Muscomorpha</taxon>
        <taxon>Ephydroidea</taxon>
        <taxon>Drosophilidae</taxon>
        <taxon>Drosophila</taxon>
        <taxon>Sophophora</taxon>
    </lineage>
</organism>
<dbReference type="GO" id="GO:0090221">
    <property type="term" value="P:mitotic spindle-templated microtubule nucleation"/>
    <property type="evidence" value="ECO:0007669"/>
    <property type="project" value="EnsemblMetazoa"/>
</dbReference>
<evidence type="ECO:0008006" key="4">
    <source>
        <dbReference type="Google" id="ProtNLM"/>
    </source>
</evidence>
<sequence>MDNLDPSATLLPPDNNDLRDAREVQIKNVLKMKLVLDELRRLDLGSQQSPEIKRALKLISIGDYVRLGESHGQEHLLDLQVFNSFPPLNYTDRKAVRTKLSAQLRNTLQPIVDLGEKIRQEFPDAFAREADLSADQEEIMKLEEEHRSSLEKLVDLQERKCSLLKGVADLKLGPQLSNELKLQQAQAQLVQTKAELLRGFFVHQAATITDHSVKAHKEVEAHLEELLASKNISIKN</sequence>
<dbReference type="AlphaFoldDB" id="B3MMX8"/>
<dbReference type="EMBL" id="CH902620">
    <property type="protein sequence ID" value="EDV31003.1"/>
    <property type="molecule type" value="Genomic_DNA"/>
</dbReference>
<dbReference type="eggNOG" id="ENOG502TCA4">
    <property type="taxonomic scope" value="Eukaryota"/>
</dbReference>
<dbReference type="GO" id="GO:0070652">
    <property type="term" value="C:HAUS complex"/>
    <property type="evidence" value="ECO:0007669"/>
    <property type="project" value="EnsemblMetazoa"/>
</dbReference>
<name>B3MMX8_DROAN</name>
<evidence type="ECO:0000313" key="3">
    <source>
        <dbReference type="Proteomes" id="UP000007801"/>
    </source>
</evidence>
<evidence type="ECO:0000313" key="2">
    <source>
        <dbReference type="EMBL" id="EDV31003.1"/>
    </source>
</evidence>
<reference evidence="2 3" key="1">
    <citation type="journal article" date="2007" name="Nature">
        <title>Evolution of genes and genomes on the Drosophila phylogeny.</title>
        <authorList>
            <consortium name="Drosophila 12 Genomes Consortium"/>
            <person name="Clark A.G."/>
            <person name="Eisen M.B."/>
            <person name="Smith D.R."/>
            <person name="Bergman C.M."/>
            <person name="Oliver B."/>
            <person name="Markow T.A."/>
            <person name="Kaufman T.C."/>
            <person name="Kellis M."/>
            <person name="Gelbart W."/>
            <person name="Iyer V.N."/>
            <person name="Pollard D.A."/>
            <person name="Sackton T.B."/>
            <person name="Larracuente A.M."/>
            <person name="Singh N.D."/>
            <person name="Abad J.P."/>
            <person name="Abt D.N."/>
            <person name="Adryan B."/>
            <person name="Aguade M."/>
            <person name="Akashi H."/>
            <person name="Anderson W.W."/>
            <person name="Aquadro C.F."/>
            <person name="Ardell D.H."/>
            <person name="Arguello R."/>
            <person name="Artieri C.G."/>
            <person name="Barbash D.A."/>
            <person name="Barker D."/>
            <person name="Barsanti P."/>
            <person name="Batterham P."/>
            <person name="Batzoglou S."/>
            <person name="Begun D."/>
            <person name="Bhutkar A."/>
            <person name="Blanco E."/>
            <person name="Bosak S.A."/>
            <person name="Bradley R.K."/>
            <person name="Brand A.D."/>
            <person name="Brent M.R."/>
            <person name="Brooks A.N."/>
            <person name="Brown R.H."/>
            <person name="Butlin R.K."/>
            <person name="Caggese C."/>
            <person name="Calvi B.R."/>
            <person name="Bernardo de Carvalho A."/>
            <person name="Caspi A."/>
            <person name="Castrezana S."/>
            <person name="Celniker S.E."/>
            <person name="Chang J.L."/>
            <person name="Chapple C."/>
            <person name="Chatterji S."/>
            <person name="Chinwalla A."/>
            <person name="Civetta A."/>
            <person name="Clifton S.W."/>
            <person name="Comeron J.M."/>
            <person name="Costello J.C."/>
            <person name="Coyne J.A."/>
            <person name="Daub J."/>
            <person name="David R.G."/>
            <person name="Delcher A.L."/>
            <person name="Delehaunty K."/>
            <person name="Do C.B."/>
            <person name="Ebling H."/>
            <person name="Edwards K."/>
            <person name="Eickbush T."/>
            <person name="Evans J.D."/>
            <person name="Filipski A."/>
            <person name="Findeiss S."/>
            <person name="Freyhult E."/>
            <person name="Fulton L."/>
            <person name="Fulton R."/>
            <person name="Garcia A.C."/>
            <person name="Gardiner A."/>
            <person name="Garfield D.A."/>
            <person name="Garvin B.E."/>
            <person name="Gibson G."/>
            <person name="Gilbert D."/>
            <person name="Gnerre S."/>
            <person name="Godfrey J."/>
            <person name="Good R."/>
            <person name="Gotea V."/>
            <person name="Gravely B."/>
            <person name="Greenberg A.J."/>
            <person name="Griffiths-Jones S."/>
            <person name="Gross S."/>
            <person name="Guigo R."/>
            <person name="Gustafson E.A."/>
            <person name="Haerty W."/>
            <person name="Hahn M.W."/>
            <person name="Halligan D.L."/>
            <person name="Halpern A.L."/>
            <person name="Halter G.M."/>
            <person name="Han M.V."/>
            <person name="Heger A."/>
            <person name="Hillier L."/>
            <person name="Hinrichs A.S."/>
            <person name="Holmes I."/>
            <person name="Hoskins R.A."/>
            <person name="Hubisz M.J."/>
            <person name="Hultmark D."/>
            <person name="Huntley M.A."/>
            <person name="Jaffe D.B."/>
            <person name="Jagadeeshan S."/>
            <person name="Jeck W.R."/>
            <person name="Johnson J."/>
            <person name="Jones C.D."/>
            <person name="Jordan W.C."/>
            <person name="Karpen G.H."/>
            <person name="Kataoka E."/>
            <person name="Keightley P.D."/>
            <person name="Kheradpour P."/>
            <person name="Kirkness E.F."/>
            <person name="Koerich L.B."/>
            <person name="Kristiansen K."/>
            <person name="Kudrna D."/>
            <person name="Kulathinal R.J."/>
            <person name="Kumar S."/>
            <person name="Kwok R."/>
            <person name="Lander E."/>
            <person name="Langley C.H."/>
            <person name="Lapoint R."/>
            <person name="Lazzaro B.P."/>
            <person name="Lee S.J."/>
            <person name="Levesque L."/>
            <person name="Li R."/>
            <person name="Lin C.F."/>
            <person name="Lin M.F."/>
            <person name="Lindblad-Toh K."/>
            <person name="Llopart A."/>
            <person name="Long M."/>
            <person name="Low L."/>
            <person name="Lozovsky E."/>
            <person name="Lu J."/>
            <person name="Luo M."/>
            <person name="Machado C.A."/>
            <person name="Makalowski W."/>
            <person name="Marzo M."/>
            <person name="Matsuda M."/>
            <person name="Matzkin L."/>
            <person name="McAllister B."/>
            <person name="McBride C.S."/>
            <person name="McKernan B."/>
            <person name="McKernan K."/>
            <person name="Mendez-Lago M."/>
            <person name="Minx P."/>
            <person name="Mollenhauer M.U."/>
            <person name="Montooth K."/>
            <person name="Mount S.M."/>
            <person name="Mu X."/>
            <person name="Myers E."/>
            <person name="Negre B."/>
            <person name="Newfeld S."/>
            <person name="Nielsen R."/>
            <person name="Noor M.A."/>
            <person name="O'Grady P."/>
            <person name="Pachter L."/>
            <person name="Papaceit M."/>
            <person name="Parisi M.J."/>
            <person name="Parisi M."/>
            <person name="Parts L."/>
            <person name="Pedersen J.S."/>
            <person name="Pesole G."/>
            <person name="Phillippy A.M."/>
            <person name="Ponting C.P."/>
            <person name="Pop M."/>
            <person name="Porcelli D."/>
            <person name="Powell J.R."/>
            <person name="Prohaska S."/>
            <person name="Pruitt K."/>
            <person name="Puig M."/>
            <person name="Quesneville H."/>
            <person name="Ram K.R."/>
            <person name="Rand D."/>
            <person name="Rasmussen M.D."/>
            <person name="Reed L.K."/>
            <person name="Reenan R."/>
            <person name="Reily A."/>
            <person name="Remington K.A."/>
            <person name="Rieger T.T."/>
            <person name="Ritchie M.G."/>
            <person name="Robin C."/>
            <person name="Rogers Y.H."/>
            <person name="Rohde C."/>
            <person name="Rozas J."/>
            <person name="Rubenfield M.J."/>
            <person name="Ruiz A."/>
            <person name="Russo S."/>
            <person name="Salzberg S.L."/>
            <person name="Sanchez-Gracia A."/>
            <person name="Saranga D.J."/>
            <person name="Sato H."/>
            <person name="Schaeffer S.W."/>
            <person name="Schatz M.C."/>
            <person name="Schlenke T."/>
            <person name="Schwartz R."/>
            <person name="Segarra C."/>
            <person name="Singh R.S."/>
            <person name="Sirot L."/>
            <person name="Sirota M."/>
            <person name="Sisneros N.B."/>
            <person name="Smith C.D."/>
            <person name="Smith T.F."/>
            <person name="Spieth J."/>
            <person name="Stage D.E."/>
            <person name="Stark A."/>
            <person name="Stephan W."/>
            <person name="Strausberg R.L."/>
            <person name="Strempel S."/>
            <person name="Sturgill D."/>
            <person name="Sutton G."/>
            <person name="Sutton G.G."/>
            <person name="Tao W."/>
            <person name="Teichmann S."/>
            <person name="Tobari Y.N."/>
            <person name="Tomimura Y."/>
            <person name="Tsolas J.M."/>
            <person name="Valente V.L."/>
            <person name="Venter E."/>
            <person name="Venter J.C."/>
            <person name="Vicario S."/>
            <person name="Vieira F.G."/>
            <person name="Vilella A.J."/>
            <person name="Villasante A."/>
            <person name="Walenz B."/>
            <person name="Wang J."/>
            <person name="Wasserman M."/>
            <person name="Watts T."/>
            <person name="Wilson D."/>
            <person name="Wilson R.K."/>
            <person name="Wing R.A."/>
            <person name="Wolfner M.F."/>
            <person name="Wong A."/>
            <person name="Wong G.K."/>
            <person name="Wu C.I."/>
            <person name="Wu G."/>
            <person name="Yamamoto D."/>
            <person name="Yang H.P."/>
            <person name="Yang S.P."/>
            <person name="Yorke J.A."/>
            <person name="Yoshida K."/>
            <person name="Zdobnov E."/>
            <person name="Zhang P."/>
            <person name="Zhang Y."/>
            <person name="Zimin A.V."/>
            <person name="Baldwin J."/>
            <person name="Abdouelleil A."/>
            <person name="Abdulkadir J."/>
            <person name="Abebe A."/>
            <person name="Abera B."/>
            <person name="Abreu J."/>
            <person name="Acer S.C."/>
            <person name="Aftuck L."/>
            <person name="Alexander A."/>
            <person name="An P."/>
            <person name="Anderson E."/>
            <person name="Anderson S."/>
            <person name="Arachi H."/>
            <person name="Azer M."/>
            <person name="Bachantsang P."/>
            <person name="Barry A."/>
            <person name="Bayul T."/>
            <person name="Berlin A."/>
            <person name="Bessette D."/>
            <person name="Bloom T."/>
            <person name="Blye J."/>
            <person name="Boguslavskiy L."/>
            <person name="Bonnet C."/>
            <person name="Boukhgalter B."/>
            <person name="Bourzgui I."/>
            <person name="Brown A."/>
            <person name="Cahill P."/>
            <person name="Channer S."/>
            <person name="Cheshatsang Y."/>
            <person name="Chuda L."/>
            <person name="Citroen M."/>
            <person name="Collymore A."/>
            <person name="Cooke P."/>
            <person name="Costello M."/>
            <person name="D'Aco K."/>
            <person name="Daza R."/>
            <person name="De Haan G."/>
            <person name="DeGray S."/>
            <person name="DeMaso C."/>
            <person name="Dhargay N."/>
            <person name="Dooley K."/>
            <person name="Dooley E."/>
            <person name="Doricent M."/>
            <person name="Dorje P."/>
            <person name="Dorjee K."/>
            <person name="Dupes A."/>
            <person name="Elong R."/>
            <person name="Falk J."/>
            <person name="Farina A."/>
            <person name="Faro S."/>
            <person name="Ferguson D."/>
            <person name="Fisher S."/>
            <person name="Foley C.D."/>
            <person name="Franke A."/>
            <person name="Friedrich D."/>
            <person name="Gadbois L."/>
            <person name="Gearin G."/>
            <person name="Gearin C.R."/>
            <person name="Giannoukos G."/>
            <person name="Goode T."/>
            <person name="Graham J."/>
            <person name="Grandbois E."/>
            <person name="Grewal S."/>
            <person name="Gyaltsen K."/>
            <person name="Hafez N."/>
            <person name="Hagos B."/>
            <person name="Hall J."/>
            <person name="Henson C."/>
            <person name="Hollinger A."/>
            <person name="Honan T."/>
            <person name="Huard M.D."/>
            <person name="Hughes L."/>
            <person name="Hurhula B."/>
            <person name="Husby M.E."/>
            <person name="Kamat A."/>
            <person name="Kanga B."/>
            <person name="Kashin S."/>
            <person name="Khazanovich D."/>
            <person name="Kisner P."/>
            <person name="Lance K."/>
            <person name="Lara M."/>
            <person name="Lee W."/>
            <person name="Lennon N."/>
            <person name="Letendre F."/>
            <person name="LeVine R."/>
            <person name="Lipovsky A."/>
            <person name="Liu X."/>
            <person name="Liu J."/>
            <person name="Liu S."/>
            <person name="Lokyitsang T."/>
            <person name="Lokyitsang Y."/>
            <person name="Lubonja R."/>
            <person name="Lui A."/>
            <person name="MacDonald P."/>
            <person name="Magnisalis V."/>
            <person name="Maru K."/>
            <person name="Matthews C."/>
            <person name="McCusker W."/>
            <person name="McDonough S."/>
            <person name="Mehta T."/>
            <person name="Meldrim J."/>
            <person name="Meneus L."/>
            <person name="Mihai O."/>
            <person name="Mihalev A."/>
            <person name="Mihova T."/>
            <person name="Mittelman R."/>
            <person name="Mlenga V."/>
            <person name="Montmayeur A."/>
            <person name="Mulrain L."/>
            <person name="Navidi A."/>
            <person name="Naylor J."/>
            <person name="Negash T."/>
            <person name="Nguyen T."/>
            <person name="Nguyen N."/>
            <person name="Nicol R."/>
            <person name="Norbu C."/>
            <person name="Norbu N."/>
            <person name="Novod N."/>
            <person name="O'Neill B."/>
            <person name="Osman S."/>
            <person name="Markiewicz E."/>
            <person name="Oyono O.L."/>
            <person name="Patti C."/>
            <person name="Phunkhang P."/>
            <person name="Pierre F."/>
            <person name="Priest M."/>
            <person name="Raghuraman S."/>
            <person name="Rege F."/>
            <person name="Reyes R."/>
            <person name="Rise C."/>
            <person name="Rogov P."/>
            <person name="Ross K."/>
            <person name="Ryan E."/>
            <person name="Settipalli S."/>
            <person name="Shea T."/>
            <person name="Sherpa N."/>
            <person name="Shi L."/>
            <person name="Shih D."/>
            <person name="Sparrow T."/>
            <person name="Spaulding J."/>
            <person name="Stalker J."/>
            <person name="Stange-Thomann N."/>
            <person name="Stavropoulos S."/>
            <person name="Stone C."/>
            <person name="Strader C."/>
            <person name="Tesfaye S."/>
            <person name="Thomson T."/>
            <person name="Thoulutsang Y."/>
            <person name="Thoulutsang D."/>
            <person name="Topham K."/>
            <person name="Topping I."/>
            <person name="Tsamla T."/>
            <person name="Vassiliev H."/>
            <person name="Vo A."/>
            <person name="Wangchuk T."/>
            <person name="Wangdi T."/>
            <person name="Weiand M."/>
            <person name="Wilkinson J."/>
            <person name="Wilson A."/>
            <person name="Yadav S."/>
            <person name="Young G."/>
            <person name="Yu Q."/>
            <person name="Zembek L."/>
            <person name="Zhong D."/>
            <person name="Zimmer A."/>
            <person name="Zwirko Z."/>
            <person name="Jaffe D.B."/>
            <person name="Alvarez P."/>
            <person name="Brockman W."/>
            <person name="Butler J."/>
            <person name="Chin C."/>
            <person name="Gnerre S."/>
            <person name="Grabherr M."/>
            <person name="Kleber M."/>
            <person name="Mauceli E."/>
            <person name="MacCallum I."/>
        </authorList>
    </citation>
    <scope>NUCLEOTIDE SEQUENCE [LARGE SCALE GENOMIC DNA]</scope>
    <source>
        <strain evidence="3">Tucson 14024-0371.13</strain>
    </source>
</reference>